<dbReference type="AlphaFoldDB" id="A0A0H1R5V5"/>
<dbReference type="PATRIC" id="fig|1225564.3.peg.6407"/>
<evidence type="ECO:0000313" key="2">
    <source>
        <dbReference type="Proteomes" id="UP000035489"/>
    </source>
</evidence>
<dbReference type="Proteomes" id="UP000035489">
    <property type="component" value="Unassembled WGS sequence"/>
</dbReference>
<keyword evidence="2" id="KW-1185">Reference proteome</keyword>
<sequence>MVKHSATRLTGRAILFTRGFAPKLQNVWEETSPIFHSQVRKLSPSLPLLSSPDANGIDEVDDVGMVLGEFEKLSRDQQDKVAKSLALLWDTFIEVFGGVSGFQTASPIEQQAYIERLSTASRRMEVARGSDVAFHYVTVELMRQYVSFLQTSSKNPRAIVLAGAVAPLIDRGRGIS</sequence>
<evidence type="ECO:0000313" key="1">
    <source>
        <dbReference type="EMBL" id="KLK90620.1"/>
    </source>
</evidence>
<reference evidence="1 2" key="1">
    <citation type="submission" date="2015-05" db="EMBL/GenBank/DDBJ databases">
        <title>Draft genome sequence of Microvirga vignae strain BR3299, a novel nitrogen fixing bacteria isolated from Brazil semi-aired region.</title>
        <authorList>
            <person name="Zilli J.E."/>
            <person name="Passos S.R."/>
            <person name="Leite J."/>
            <person name="Baldani J.I."/>
            <person name="Xavier G.R."/>
            <person name="Rumjaneck N.G."/>
            <person name="Simoes-Araujo J.L."/>
        </authorList>
    </citation>
    <scope>NUCLEOTIDE SEQUENCE [LARGE SCALE GENOMIC DNA]</scope>
    <source>
        <strain evidence="1 2">BR3299</strain>
    </source>
</reference>
<comment type="caution">
    <text evidence="1">The sequence shown here is derived from an EMBL/GenBank/DDBJ whole genome shotgun (WGS) entry which is preliminary data.</text>
</comment>
<dbReference type="EMBL" id="LCYG01000074">
    <property type="protein sequence ID" value="KLK90620.1"/>
    <property type="molecule type" value="Genomic_DNA"/>
</dbReference>
<proteinExistence type="predicted"/>
<organism evidence="1 2">
    <name type="scientific">Microvirga vignae</name>
    <dbReference type="NCBI Taxonomy" id="1225564"/>
    <lineage>
        <taxon>Bacteria</taxon>
        <taxon>Pseudomonadati</taxon>
        <taxon>Pseudomonadota</taxon>
        <taxon>Alphaproteobacteria</taxon>
        <taxon>Hyphomicrobiales</taxon>
        <taxon>Methylobacteriaceae</taxon>
        <taxon>Microvirga</taxon>
    </lineage>
</organism>
<name>A0A0H1R5V5_9HYPH</name>
<protein>
    <submittedName>
        <fullName evidence="1">Uncharacterized protein</fullName>
    </submittedName>
</protein>
<gene>
    <name evidence="1" type="ORF">AA309_24585</name>
</gene>
<accession>A0A0H1R5V5</accession>